<organism evidence="3 4">
    <name type="scientific">Durusdinium trenchii</name>
    <dbReference type="NCBI Taxonomy" id="1381693"/>
    <lineage>
        <taxon>Eukaryota</taxon>
        <taxon>Sar</taxon>
        <taxon>Alveolata</taxon>
        <taxon>Dinophyceae</taxon>
        <taxon>Suessiales</taxon>
        <taxon>Symbiodiniaceae</taxon>
        <taxon>Durusdinium</taxon>
    </lineage>
</organism>
<dbReference type="Pfam" id="PF25273">
    <property type="entry name" value="DUF7869"/>
    <property type="match status" value="1"/>
</dbReference>
<dbReference type="Proteomes" id="UP001642464">
    <property type="component" value="Unassembled WGS sequence"/>
</dbReference>
<dbReference type="InterPro" id="IPR057191">
    <property type="entry name" value="DUF7869"/>
</dbReference>
<dbReference type="PANTHER" id="PTHR33153:SF3">
    <property type="entry name" value="TRAFFICKING PROTEIN PARTICLE COMPLEX SUBUNIT 11 DOMAIN-CONTAINING PROTEIN"/>
    <property type="match status" value="1"/>
</dbReference>
<comment type="caution">
    <text evidence="3">The sequence shown here is derived from an EMBL/GenBank/DDBJ whole genome shotgun (WGS) entry which is preliminary data.</text>
</comment>
<sequence>MLHIDALSDDEIVTPPEQTGPGACVQRPTKRRKPGEVALVARDSDLRRDLRSIVDSKCFCSKRSRQTHRPSCFEPFREPAQFKSLFDLRKILKQKNKEDADKQVFDILARQGPSVGQPADETGFRVLGQRVCLRGLCKLLGVGSSRMQRLRGAAIANQSCPLDGRLKKCGLLKRYRAQSHARELIHAFLTECYVKHAEPVPEVHAERERHQTDRVTSFRVRKGKRPRRFKKRDDRLTETTAPLLRLLPPGTYTDYHRLFLAKNPTVKASLKLFTRVWEEGFAGRLQIRTAGQHTKCSICVLHKMLVRRLSDNAVARESQLRFWNEHMELQFADRQVYWSNRAMSRLGQDQNGARTITIICDSMDHSKWCVPRSSVVASSKAFQQLHRPYLTCTGVLVHGHLVCIAFSEAHVAGGSNYTCEVLAYIFSRLASSGIDLRSYRVNCQFDNASKEGKNNAVCRLLSLAVARCRLGCARMCFTMSGHSHEDIDQFFSLLGSFLNRQSDLHNSDQFLEQLRQFMANPSVRPLEHMRDVIMIDRVRSWNLSLMRDAVLLDHIL</sequence>
<name>A0ABP0SGY9_9DINO</name>
<keyword evidence="4" id="KW-1185">Reference proteome</keyword>
<proteinExistence type="predicted"/>
<feature type="region of interest" description="Disordered" evidence="1">
    <location>
        <begin position="1"/>
        <end position="31"/>
    </location>
</feature>
<evidence type="ECO:0000313" key="4">
    <source>
        <dbReference type="Proteomes" id="UP001642464"/>
    </source>
</evidence>
<dbReference type="PANTHER" id="PTHR33153">
    <property type="entry name" value="MYND-TYPE DOMAIN-CONTAINING PROTEIN"/>
    <property type="match status" value="1"/>
</dbReference>
<reference evidence="3 4" key="1">
    <citation type="submission" date="2024-02" db="EMBL/GenBank/DDBJ databases">
        <authorList>
            <person name="Chen Y."/>
            <person name="Shah S."/>
            <person name="Dougan E. K."/>
            <person name="Thang M."/>
            <person name="Chan C."/>
        </authorList>
    </citation>
    <scope>NUCLEOTIDE SEQUENCE [LARGE SCALE GENOMIC DNA]</scope>
</reference>
<feature type="domain" description="DUF7869" evidence="2">
    <location>
        <begin position="391"/>
        <end position="532"/>
    </location>
</feature>
<dbReference type="EMBL" id="CAXAMM010043773">
    <property type="protein sequence ID" value="CAK9111655.1"/>
    <property type="molecule type" value="Genomic_DNA"/>
</dbReference>
<evidence type="ECO:0000259" key="2">
    <source>
        <dbReference type="Pfam" id="PF25273"/>
    </source>
</evidence>
<accession>A0ABP0SGY9</accession>
<evidence type="ECO:0000313" key="3">
    <source>
        <dbReference type="EMBL" id="CAK9111655.1"/>
    </source>
</evidence>
<protein>
    <recommendedName>
        <fullName evidence="2">DUF7869 domain-containing protein</fullName>
    </recommendedName>
</protein>
<gene>
    <name evidence="3" type="ORF">SCF082_LOCUS51799</name>
</gene>
<evidence type="ECO:0000256" key="1">
    <source>
        <dbReference type="SAM" id="MobiDB-lite"/>
    </source>
</evidence>